<evidence type="ECO:0000256" key="2">
    <source>
        <dbReference type="ARBA" id="ARBA00022475"/>
    </source>
</evidence>
<feature type="transmembrane region" description="Helical" evidence="6">
    <location>
        <begin position="277"/>
        <end position="297"/>
    </location>
</feature>
<evidence type="ECO:0000256" key="6">
    <source>
        <dbReference type="SAM" id="Phobius"/>
    </source>
</evidence>
<dbReference type="InterPro" id="IPR011701">
    <property type="entry name" value="MFS"/>
</dbReference>
<keyword evidence="2" id="KW-1003">Cell membrane</keyword>
<evidence type="ECO:0000313" key="9">
    <source>
        <dbReference type="Proteomes" id="UP000468668"/>
    </source>
</evidence>
<dbReference type="GeneID" id="98658737"/>
<feature type="transmembrane region" description="Helical" evidence="6">
    <location>
        <begin position="303"/>
        <end position="325"/>
    </location>
</feature>
<comment type="subcellular location">
    <subcellularLocation>
        <location evidence="1">Cell membrane</location>
        <topology evidence="1">Multi-pass membrane protein</topology>
    </subcellularLocation>
</comment>
<feature type="transmembrane region" description="Helical" evidence="6">
    <location>
        <begin position="346"/>
        <end position="369"/>
    </location>
</feature>
<evidence type="ECO:0000256" key="4">
    <source>
        <dbReference type="ARBA" id="ARBA00022989"/>
    </source>
</evidence>
<sequence>MTSEVKQKVGKAMVPIMAIYALGASQGGINAGLATMGASFPDVGANVAYVVSIVALGMIPGGLLTGILTGKVIKYRTSIVTAIILYLISGCFPIFFNDSWSFAALLVSRFIFGFAVGWCYPLAQALVFKTVDDENQRATWLGAGWAFVNIGSAIMEFAGGYLAIISWKMCFCVYLLGIVPLLVVIPLLKEPKTDEVQAAERAAAHGERQVKAKIPPIAFVYMIFLTLTTGFAMPTILYCSFIVPDSAFAGILLSVMTFVGAVSGMTLGPVYKAIGKWTLPVSVLELGILYCVAAFFVGPNWNAVPYAAAFLIGHWGFAVVIPGTADMITNLTPIGAATRAMGWNTVFHQLGCFIGTPVATTILMLVGSQNPMDCVMPASICLVVMGVLYCILAASTKMEKYGENYGKSSAD</sequence>
<keyword evidence="5 6" id="KW-0472">Membrane</keyword>
<evidence type="ECO:0000313" key="8">
    <source>
        <dbReference type="EMBL" id="KAB1636039.1"/>
    </source>
</evidence>
<feature type="domain" description="Major facilitator superfamily (MFS) profile" evidence="7">
    <location>
        <begin position="11"/>
        <end position="398"/>
    </location>
</feature>
<evidence type="ECO:0000259" key="7">
    <source>
        <dbReference type="PROSITE" id="PS50850"/>
    </source>
</evidence>
<feature type="transmembrane region" description="Helical" evidence="6">
    <location>
        <begin position="218"/>
        <end position="243"/>
    </location>
</feature>
<feature type="transmembrane region" description="Helical" evidence="6">
    <location>
        <begin position="375"/>
        <end position="394"/>
    </location>
</feature>
<keyword evidence="9" id="KW-1185">Reference proteome</keyword>
<dbReference type="Pfam" id="PF07690">
    <property type="entry name" value="MFS_1"/>
    <property type="match status" value="1"/>
</dbReference>
<dbReference type="Proteomes" id="UP000468668">
    <property type="component" value="Unassembled WGS sequence"/>
</dbReference>
<proteinExistence type="predicted"/>
<feature type="transmembrane region" description="Helical" evidence="6">
    <location>
        <begin position="140"/>
        <end position="159"/>
    </location>
</feature>
<dbReference type="AlphaFoldDB" id="A0A6N6NLQ6"/>
<dbReference type="InterPro" id="IPR036259">
    <property type="entry name" value="MFS_trans_sf"/>
</dbReference>
<evidence type="ECO:0000256" key="3">
    <source>
        <dbReference type="ARBA" id="ARBA00022692"/>
    </source>
</evidence>
<dbReference type="InterPro" id="IPR020846">
    <property type="entry name" value="MFS_dom"/>
</dbReference>
<accession>A0A6N6NLQ6</accession>
<keyword evidence="3 6" id="KW-0812">Transmembrane</keyword>
<feature type="transmembrane region" description="Helical" evidence="6">
    <location>
        <begin position="47"/>
        <end position="67"/>
    </location>
</feature>
<evidence type="ECO:0000256" key="5">
    <source>
        <dbReference type="ARBA" id="ARBA00023136"/>
    </source>
</evidence>
<feature type="transmembrane region" description="Helical" evidence="6">
    <location>
        <begin position="249"/>
        <end position="270"/>
    </location>
</feature>
<dbReference type="PROSITE" id="PS50850">
    <property type="entry name" value="MFS"/>
    <property type="match status" value="1"/>
</dbReference>
<feature type="transmembrane region" description="Helical" evidence="6">
    <location>
        <begin position="165"/>
        <end position="188"/>
    </location>
</feature>
<evidence type="ECO:0000256" key="1">
    <source>
        <dbReference type="ARBA" id="ARBA00004651"/>
    </source>
</evidence>
<keyword evidence="4 6" id="KW-1133">Transmembrane helix</keyword>
<feature type="transmembrane region" description="Helical" evidence="6">
    <location>
        <begin position="79"/>
        <end position="96"/>
    </location>
</feature>
<dbReference type="PANTHER" id="PTHR43124:SF3">
    <property type="entry name" value="CHLORAMPHENICOL EFFLUX PUMP RV0191"/>
    <property type="match status" value="1"/>
</dbReference>
<dbReference type="OrthoDB" id="3177717at2"/>
<dbReference type="GO" id="GO:0005886">
    <property type="term" value="C:plasma membrane"/>
    <property type="evidence" value="ECO:0007669"/>
    <property type="project" value="UniProtKB-SubCell"/>
</dbReference>
<gene>
    <name evidence="8" type="ORF">F8C90_09985</name>
</gene>
<comment type="caution">
    <text evidence="8">The sequence shown here is derived from an EMBL/GenBank/DDBJ whole genome shotgun (WGS) entry which is preliminary data.</text>
</comment>
<dbReference type="SUPFAM" id="SSF103473">
    <property type="entry name" value="MFS general substrate transporter"/>
    <property type="match status" value="1"/>
</dbReference>
<feature type="transmembrane region" description="Helical" evidence="6">
    <location>
        <begin position="12"/>
        <end position="35"/>
    </location>
</feature>
<reference evidence="8 9" key="1">
    <citation type="submission" date="2019-09" db="EMBL/GenBank/DDBJ databases">
        <title>Whole genome shotgun sequencing (WGS) of Ellagibacter isourolithinifaciens DSM 104140(T) and Adlercreutzia muris DSM 29508(T).</title>
        <authorList>
            <person name="Stoll D.A."/>
            <person name="Danylec N."/>
            <person name="Huch M."/>
        </authorList>
    </citation>
    <scope>NUCLEOTIDE SEQUENCE [LARGE SCALE GENOMIC DNA]</scope>
    <source>
        <strain evidence="8 9">DSM 104140</strain>
    </source>
</reference>
<dbReference type="InterPro" id="IPR050189">
    <property type="entry name" value="MFS_Efflux_Transporters"/>
</dbReference>
<dbReference type="RefSeq" id="WP_158050370.1">
    <property type="nucleotide sequence ID" value="NZ_WAJR01000036.1"/>
</dbReference>
<organism evidence="8 9">
    <name type="scientific">Ellagibacter isourolithinifaciens</name>
    <dbReference type="NCBI Taxonomy" id="2137581"/>
    <lineage>
        <taxon>Bacteria</taxon>
        <taxon>Bacillati</taxon>
        <taxon>Actinomycetota</taxon>
        <taxon>Coriobacteriia</taxon>
        <taxon>Eggerthellales</taxon>
        <taxon>Eggerthellaceae</taxon>
        <taxon>Ellagibacter</taxon>
    </lineage>
</organism>
<dbReference type="Gene3D" id="1.20.1250.20">
    <property type="entry name" value="MFS general substrate transporter like domains"/>
    <property type="match status" value="2"/>
</dbReference>
<dbReference type="EMBL" id="WAJR01000036">
    <property type="protein sequence ID" value="KAB1636039.1"/>
    <property type="molecule type" value="Genomic_DNA"/>
</dbReference>
<dbReference type="PANTHER" id="PTHR43124">
    <property type="entry name" value="PURINE EFFLUX PUMP PBUE"/>
    <property type="match status" value="1"/>
</dbReference>
<dbReference type="GO" id="GO:0022857">
    <property type="term" value="F:transmembrane transporter activity"/>
    <property type="evidence" value="ECO:0007669"/>
    <property type="project" value="InterPro"/>
</dbReference>
<feature type="transmembrane region" description="Helical" evidence="6">
    <location>
        <begin position="102"/>
        <end position="128"/>
    </location>
</feature>
<name>A0A6N6NLQ6_9ACTN</name>
<protein>
    <submittedName>
        <fullName evidence="8">MFS transporter</fullName>
    </submittedName>
</protein>